<gene>
    <name evidence="2" type="ORF">J2X06_000870</name>
</gene>
<keyword evidence="1" id="KW-1133">Transmembrane helix</keyword>
<dbReference type="EMBL" id="JAVDVY010000001">
    <property type="protein sequence ID" value="MDR7133686.1"/>
    <property type="molecule type" value="Genomic_DNA"/>
</dbReference>
<dbReference type="Pfam" id="PF03929">
    <property type="entry name" value="PepSY_TM"/>
    <property type="match status" value="1"/>
</dbReference>
<evidence type="ECO:0000313" key="2">
    <source>
        <dbReference type="EMBL" id="MDR7133686.1"/>
    </source>
</evidence>
<accession>A0ABU1W7W8</accession>
<organism evidence="2 3">
    <name type="scientific">Lysobacter niastensis</name>
    <dbReference type="NCBI Taxonomy" id="380629"/>
    <lineage>
        <taxon>Bacteria</taxon>
        <taxon>Pseudomonadati</taxon>
        <taxon>Pseudomonadota</taxon>
        <taxon>Gammaproteobacteria</taxon>
        <taxon>Lysobacterales</taxon>
        <taxon>Lysobacteraceae</taxon>
        <taxon>Lysobacter</taxon>
    </lineage>
</organism>
<comment type="caution">
    <text evidence="2">The sequence shown here is derived from an EMBL/GenBank/DDBJ whole genome shotgun (WGS) entry which is preliminary data.</text>
</comment>
<proteinExistence type="predicted"/>
<feature type="transmembrane region" description="Helical" evidence="1">
    <location>
        <begin position="334"/>
        <end position="358"/>
    </location>
</feature>
<keyword evidence="1" id="KW-0812">Transmembrane</keyword>
<dbReference type="PANTHER" id="PTHR34219:SF3">
    <property type="entry name" value="BLL7967 PROTEIN"/>
    <property type="match status" value="1"/>
</dbReference>
<feature type="transmembrane region" description="Helical" evidence="1">
    <location>
        <begin position="27"/>
        <end position="51"/>
    </location>
</feature>
<evidence type="ECO:0000313" key="3">
    <source>
        <dbReference type="Proteomes" id="UP001251524"/>
    </source>
</evidence>
<evidence type="ECO:0000256" key="1">
    <source>
        <dbReference type="SAM" id="Phobius"/>
    </source>
</evidence>
<dbReference type="RefSeq" id="WP_310058757.1">
    <property type="nucleotide sequence ID" value="NZ_JAVDVY010000001.1"/>
</dbReference>
<dbReference type="PANTHER" id="PTHR34219">
    <property type="entry name" value="IRON-REGULATED INNER MEMBRANE PROTEIN-RELATED"/>
    <property type="match status" value="1"/>
</dbReference>
<sequence>MDTRVTNAIPHSPTRHRRRLRATLSWLHLWVGLTVGTLFALIGLAGTVLVFQDELLTLQHPTLTQHAPVADGHVLGALIERWSPEGLNSLDLPSDELPVWEGHFKGGRRAYFAPEDGAWLLTRSQDDDAVLWLRAWHTKLLGGETGEKVLGIVGCIALGLLLSGLYLWWPRHGRVRAHLKMYSGPPVRRWLTWHRTTGAVLLPLLLLATLTGVGMVYSKAVQSALIAMFGGEPVKPSKTPRQGKSIDWATVLDRADTALPGARLSRLSAPKPGDGTIAFRARADGEWHPVGRSLVLIHADDARLLKTYDATGNGLGSRMSDAIYPLHTGAVGGTLMKCLTALTGLLPAFMLVTGFLFWRRRRARH</sequence>
<keyword evidence="3" id="KW-1185">Reference proteome</keyword>
<dbReference type="Proteomes" id="UP001251524">
    <property type="component" value="Unassembled WGS sequence"/>
</dbReference>
<dbReference type="InterPro" id="IPR005625">
    <property type="entry name" value="PepSY-ass_TM"/>
</dbReference>
<keyword evidence="1" id="KW-0472">Membrane</keyword>
<name>A0ABU1W7W8_9GAMM</name>
<feature type="transmembrane region" description="Helical" evidence="1">
    <location>
        <begin position="149"/>
        <end position="169"/>
    </location>
</feature>
<feature type="transmembrane region" description="Helical" evidence="1">
    <location>
        <begin position="198"/>
        <end position="218"/>
    </location>
</feature>
<protein>
    <submittedName>
        <fullName evidence="2">Iron-regulated membrane protein</fullName>
    </submittedName>
</protein>
<reference evidence="2 3" key="1">
    <citation type="submission" date="2023-07" db="EMBL/GenBank/DDBJ databases">
        <title>Sorghum-associated microbial communities from plants grown in Nebraska, USA.</title>
        <authorList>
            <person name="Schachtman D."/>
        </authorList>
    </citation>
    <scope>NUCLEOTIDE SEQUENCE [LARGE SCALE GENOMIC DNA]</scope>
    <source>
        <strain evidence="2 3">BE198</strain>
    </source>
</reference>